<dbReference type="Gene3D" id="3.40.50.200">
    <property type="entry name" value="Peptidase S8/S53 domain"/>
    <property type="match status" value="1"/>
</dbReference>
<dbReference type="Proteomes" id="UP001589890">
    <property type="component" value="Unassembled WGS sequence"/>
</dbReference>
<evidence type="ECO:0000256" key="4">
    <source>
        <dbReference type="ARBA" id="ARBA00022670"/>
    </source>
</evidence>
<evidence type="ECO:0000256" key="3">
    <source>
        <dbReference type="ARBA" id="ARBA00022525"/>
    </source>
</evidence>
<dbReference type="PROSITE" id="PS00138">
    <property type="entry name" value="SUBTILASE_SER"/>
    <property type="match status" value="1"/>
</dbReference>
<feature type="region of interest" description="Disordered" evidence="10">
    <location>
        <begin position="390"/>
        <end position="440"/>
    </location>
</feature>
<dbReference type="InterPro" id="IPR023828">
    <property type="entry name" value="Peptidase_S8_Ser-AS"/>
</dbReference>
<evidence type="ECO:0000256" key="9">
    <source>
        <dbReference type="RuleBase" id="RU003355"/>
    </source>
</evidence>
<feature type="domain" description="Peptidase S8/S53" evidence="12">
    <location>
        <begin position="226"/>
        <end position="492"/>
    </location>
</feature>
<gene>
    <name evidence="14" type="ORF">ACFFGN_24410</name>
</gene>
<keyword evidence="15" id="KW-1185">Reference proteome</keyword>
<dbReference type="PRINTS" id="PR00723">
    <property type="entry name" value="SUBTILISIN"/>
</dbReference>
<protein>
    <submittedName>
        <fullName evidence="14">S8 family serine peptidase</fullName>
    </submittedName>
</protein>
<feature type="active site" description="Charge relay system" evidence="8">
    <location>
        <position position="235"/>
    </location>
</feature>
<feature type="signal peptide" evidence="11">
    <location>
        <begin position="1"/>
        <end position="25"/>
    </location>
</feature>
<dbReference type="Pfam" id="PF02225">
    <property type="entry name" value="PA"/>
    <property type="match status" value="1"/>
</dbReference>
<evidence type="ECO:0000259" key="12">
    <source>
        <dbReference type="Pfam" id="PF00082"/>
    </source>
</evidence>
<organism evidence="14 15">
    <name type="scientific">Kribbella deserti</name>
    <dbReference type="NCBI Taxonomy" id="1926257"/>
    <lineage>
        <taxon>Bacteria</taxon>
        <taxon>Bacillati</taxon>
        <taxon>Actinomycetota</taxon>
        <taxon>Actinomycetes</taxon>
        <taxon>Propionibacteriales</taxon>
        <taxon>Kribbellaceae</taxon>
        <taxon>Kribbella</taxon>
    </lineage>
</organism>
<comment type="caution">
    <text evidence="14">The sequence shown here is derived from an EMBL/GenBank/DDBJ whole genome shotgun (WGS) entry which is preliminary data.</text>
</comment>
<evidence type="ECO:0000256" key="2">
    <source>
        <dbReference type="ARBA" id="ARBA00022512"/>
    </source>
</evidence>
<dbReference type="Pfam" id="PF00082">
    <property type="entry name" value="Peptidase_S8"/>
    <property type="match status" value="1"/>
</dbReference>
<evidence type="ECO:0000256" key="10">
    <source>
        <dbReference type="SAM" id="MobiDB-lite"/>
    </source>
</evidence>
<dbReference type="SUPFAM" id="SSF52743">
    <property type="entry name" value="Subtilisin-like"/>
    <property type="match status" value="1"/>
</dbReference>
<feature type="domain" description="PA" evidence="13">
    <location>
        <begin position="793"/>
        <end position="868"/>
    </location>
</feature>
<dbReference type="EMBL" id="JBHLTC010000030">
    <property type="protein sequence ID" value="MFC0627241.1"/>
    <property type="molecule type" value="Genomic_DNA"/>
</dbReference>
<dbReference type="InterPro" id="IPR046450">
    <property type="entry name" value="PA_dom_sf"/>
</dbReference>
<evidence type="ECO:0000259" key="13">
    <source>
        <dbReference type="Pfam" id="PF02225"/>
    </source>
</evidence>
<dbReference type="InterPro" id="IPR023827">
    <property type="entry name" value="Peptidase_S8_Asp-AS"/>
</dbReference>
<sequence length="1227" mass="128973">MPRAHRIASVLVAGAVLLPHLPSSAELPAASAASTPAAADRPAPPKDGIRVTLITGDRVLLTARPGALDQVLFEPGPGSSSTSAVITRSGGHTVVIPSAALADVASGRLDRDLFDVTTLIAEGRDDTRSPGVPVILEYDGPSYRLPGPALRDLVPGGTATRVLSSLGAQAAIVEKASARTFWLGLASRLRASNVRRISLDRKVTVALDKTVAQIGSPAAWKRGLTGKGVQVAVLDTGIDAKHPDFAGRLTEVRNFSSAQTSDDKVGHGTHVAGILAGSGAASGGKYRGVAPEASLLIGKVLDDQGGGSESAIIAGMEWAVARGAKIVNLSLASADASDGSDPMSQAINRLSRKHDTLFIVAAGNCYEDGQQQTPAPAAADEAIAVGNLQIDGKSNDSSCRGPRLTDGAVKPEISAPGTGVIAPRAANTSEGSPIDDSYTSLTGTSMAAPHVAGAAVLLAQANPSWHGRQLKARLLSTADPQPGGAITRQGVGRVDADQGTAPTVSVDSGELDLGMLHWPYPASDAVQRTLLYRNPSAVPVTLRFKTDLGLKLDKTAVVIPARGQATVTVTVDRRKAGIGAHSGRITATEATGDPLVTLFSWYNEPERYDLAMRGYNLDGSPAASDLAVDRPDGGELPAAVGSGVRMENGKAVLRVPPGRYEVAGIFGRDATDTRVEDFALASAEVVVRGATTITLDARKAVPVDAAVAKRPGLAARERGMTYVRGDSFTVGALTIGTPRRFFATPTSRRTGRTEFSTGVRWEVPPYRAIRSDGGSLPVTDYFFGPRFTGTKNLRVVSTGDLTGGLAVIARSSTKPVGEQALAAEKAGAAAVLFYDPAKPGIDADGPFFTPEGARIPVLRTSRAAAHDLIAAKHLRAVTVRLVGTAATPYVYDLVVPWAGRIPRDASALVQPQDLAQMDETFGSHTDGVLHSETRSGLTPAGTSYGSWLMPAFVAPHRRTSYLSGNSTRWSDYLVVNNSGTGSPFGLRSVDRTYRAGQRTRARWVMPVAASGLPAGGEGPARVVRRGTSLLVALSPFGHGPEQYAEPFDGSGQYALKVWRDDLSVGEVESAFMDFDVPAEPGRYRIDLDARRDLPWWRYSTRVVSSWEFRSTQAESELLPLLVADLDLPQAGPLSAVSAGRPVRITLGLRHQAGARASRITSARLQLSYDGEIWHTLRLKPYARGKYVATVVHPRSQAGAAPSLRVEATDAAGGRLRQEISKAYSLKP</sequence>
<dbReference type="InterPro" id="IPR015500">
    <property type="entry name" value="Peptidase_S8_subtilisin-rel"/>
</dbReference>
<feature type="active site" description="Charge relay system" evidence="8">
    <location>
        <position position="267"/>
    </location>
</feature>
<keyword evidence="2" id="KW-0134">Cell wall</keyword>
<dbReference type="RefSeq" id="WP_380051668.1">
    <property type="nucleotide sequence ID" value="NZ_JBHLTC010000030.1"/>
</dbReference>
<dbReference type="InterPro" id="IPR022398">
    <property type="entry name" value="Peptidase_S8_His-AS"/>
</dbReference>
<keyword evidence="7 8" id="KW-0720">Serine protease</keyword>
<evidence type="ECO:0000256" key="5">
    <source>
        <dbReference type="ARBA" id="ARBA00022729"/>
    </source>
</evidence>
<dbReference type="SUPFAM" id="SSF52025">
    <property type="entry name" value="PA domain"/>
    <property type="match status" value="1"/>
</dbReference>
<accession>A0ABV6QRH5</accession>
<evidence type="ECO:0000256" key="1">
    <source>
        <dbReference type="ARBA" id="ARBA00011073"/>
    </source>
</evidence>
<keyword evidence="5 11" id="KW-0732">Signal</keyword>
<dbReference type="PROSITE" id="PS00137">
    <property type="entry name" value="SUBTILASE_HIS"/>
    <property type="match status" value="1"/>
</dbReference>
<proteinExistence type="inferred from homology"/>
<feature type="chain" id="PRO_5047223998" evidence="11">
    <location>
        <begin position="26"/>
        <end position="1227"/>
    </location>
</feature>
<evidence type="ECO:0000313" key="15">
    <source>
        <dbReference type="Proteomes" id="UP001589890"/>
    </source>
</evidence>
<keyword evidence="6 8" id="KW-0378">Hydrolase</keyword>
<dbReference type="PANTHER" id="PTHR43806">
    <property type="entry name" value="PEPTIDASE S8"/>
    <property type="match status" value="1"/>
</dbReference>
<dbReference type="InterPro" id="IPR036852">
    <property type="entry name" value="Peptidase_S8/S53_dom_sf"/>
</dbReference>
<comment type="similarity">
    <text evidence="1 8 9">Belongs to the peptidase S8 family.</text>
</comment>
<dbReference type="Gene3D" id="3.50.30.30">
    <property type="match status" value="1"/>
</dbReference>
<dbReference type="PANTHER" id="PTHR43806:SF65">
    <property type="entry name" value="SERINE PROTEASE APRX"/>
    <property type="match status" value="1"/>
</dbReference>
<dbReference type="InterPro" id="IPR003137">
    <property type="entry name" value="PA_domain"/>
</dbReference>
<dbReference type="PROSITE" id="PS00136">
    <property type="entry name" value="SUBTILASE_ASP"/>
    <property type="match status" value="1"/>
</dbReference>
<keyword evidence="4 8" id="KW-0645">Protease</keyword>
<feature type="compositionally biased region" description="Polar residues" evidence="10">
    <location>
        <begin position="426"/>
        <end position="440"/>
    </location>
</feature>
<feature type="active site" description="Charge relay system" evidence="8">
    <location>
        <position position="445"/>
    </location>
</feature>
<name>A0ABV6QRH5_9ACTN</name>
<keyword evidence="3" id="KW-0964">Secreted</keyword>
<evidence type="ECO:0000256" key="8">
    <source>
        <dbReference type="PROSITE-ProRule" id="PRU01240"/>
    </source>
</evidence>
<evidence type="ECO:0000256" key="11">
    <source>
        <dbReference type="SAM" id="SignalP"/>
    </source>
</evidence>
<dbReference type="InterPro" id="IPR000209">
    <property type="entry name" value="Peptidase_S8/S53_dom"/>
</dbReference>
<dbReference type="PROSITE" id="PS51892">
    <property type="entry name" value="SUBTILASE"/>
    <property type="match status" value="1"/>
</dbReference>
<dbReference type="InterPro" id="IPR050131">
    <property type="entry name" value="Peptidase_S8_subtilisin-like"/>
</dbReference>
<evidence type="ECO:0000256" key="6">
    <source>
        <dbReference type="ARBA" id="ARBA00022801"/>
    </source>
</evidence>
<evidence type="ECO:0000313" key="14">
    <source>
        <dbReference type="EMBL" id="MFC0627241.1"/>
    </source>
</evidence>
<evidence type="ECO:0000256" key="7">
    <source>
        <dbReference type="ARBA" id="ARBA00022825"/>
    </source>
</evidence>
<reference evidence="14 15" key="1">
    <citation type="submission" date="2024-09" db="EMBL/GenBank/DDBJ databases">
        <authorList>
            <person name="Sun Q."/>
            <person name="Mori K."/>
        </authorList>
    </citation>
    <scope>NUCLEOTIDE SEQUENCE [LARGE SCALE GENOMIC DNA]</scope>
    <source>
        <strain evidence="14 15">CGMCC 1.15906</strain>
    </source>
</reference>